<sequence>MIMASNLDASLEQGTQRTLLWKFLIDHEPLMRKRCQQLTRNPQDAEDALSELRLRLFTLLLREPGRLEGIDNVPAWLRRVASNHCIDRLRSTPLTCNLDWLDQQLHDNAAWQPHQLGPERQACLQEAVEVLDKALNRLPPNLGQALEQHCICGVEYVELAGLLHVSEPNLRKRVQLARRQLRDWLGALCEAGNEG</sequence>
<proteinExistence type="inferred from homology"/>
<evidence type="ECO:0000256" key="3">
    <source>
        <dbReference type="ARBA" id="ARBA00023082"/>
    </source>
</evidence>
<evidence type="ECO:0000256" key="2">
    <source>
        <dbReference type="ARBA" id="ARBA00023015"/>
    </source>
</evidence>
<evidence type="ECO:0000313" key="8">
    <source>
        <dbReference type="EMBL" id="BCG26696.1"/>
    </source>
</evidence>
<dbReference type="RefSeq" id="WP_173172991.1">
    <property type="nucleotide sequence ID" value="NZ_AP023189.1"/>
</dbReference>
<evidence type="ECO:0000256" key="5">
    <source>
        <dbReference type="ARBA" id="ARBA00023163"/>
    </source>
</evidence>
<keyword evidence="11" id="KW-1185">Reference proteome</keyword>
<evidence type="ECO:0000256" key="4">
    <source>
        <dbReference type="ARBA" id="ARBA00023125"/>
    </source>
</evidence>
<dbReference type="PANTHER" id="PTHR43133:SF8">
    <property type="entry name" value="RNA POLYMERASE SIGMA FACTOR HI_1459-RELATED"/>
    <property type="match status" value="1"/>
</dbReference>
<evidence type="ECO:0000259" key="7">
    <source>
        <dbReference type="Pfam" id="PF08281"/>
    </source>
</evidence>
<dbReference type="Gene3D" id="1.10.10.10">
    <property type="entry name" value="Winged helix-like DNA-binding domain superfamily/Winged helix DNA-binding domain"/>
    <property type="match status" value="1"/>
</dbReference>
<dbReference type="Gene3D" id="1.10.1740.10">
    <property type="match status" value="1"/>
</dbReference>
<dbReference type="SUPFAM" id="SSF88659">
    <property type="entry name" value="Sigma3 and sigma4 domains of RNA polymerase sigma factors"/>
    <property type="match status" value="1"/>
</dbReference>
<dbReference type="InterPro" id="IPR013249">
    <property type="entry name" value="RNA_pol_sigma70_r4_t2"/>
</dbReference>
<feature type="domain" description="RNA polymerase sigma-70 region 2" evidence="6">
    <location>
        <begin position="27"/>
        <end position="91"/>
    </location>
</feature>
<evidence type="ECO:0000313" key="9">
    <source>
        <dbReference type="EMBL" id="GJN50568.1"/>
    </source>
</evidence>
<comment type="similarity">
    <text evidence="1">Belongs to the sigma-70 factor family. ECF subfamily.</text>
</comment>
<dbReference type="GO" id="GO:0016987">
    <property type="term" value="F:sigma factor activity"/>
    <property type="evidence" value="ECO:0007669"/>
    <property type="project" value="UniProtKB-KW"/>
</dbReference>
<dbReference type="GO" id="GO:0006352">
    <property type="term" value="P:DNA-templated transcription initiation"/>
    <property type="evidence" value="ECO:0007669"/>
    <property type="project" value="InterPro"/>
</dbReference>
<dbReference type="InterPro" id="IPR013324">
    <property type="entry name" value="RNA_pol_sigma_r3/r4-like"/>
</dbReference>
<evidence type="ECO:0008006" key="12">
    <source>
        <dbReference type="Google" id="ProtNLM"/>
    </source>
</evidence>
<name>A0A6J4EBP7_9PSED</name>
<accession>A0A6J4EBP7</accession>
<dbReference type="AlphaFoldDB" id="A0A6J4EBP7"/>
<evidence type="ECO:0000256" key="1">
    <source>
        <dbReference type="ARBA" id="ARBA00010641"/>
    </source>
</evidence>
<keyword evidence="4" id="KW-0238">DNA-binding</keyword>
<dbReference type="InterPro" id="IPR036388">
    <property type="entry name" value="WH-like_DNA-bd_sf"/>
</dbReference>
<dbReference type="KEGG" id="ptw:TUM18999_48870"/>
<gene>
    <name evidence="8" type="ORF">TUM18999_48870</name>
    <name evidence="9" type="ORF">TUM20286_03200</name>
</gene>
<reference evidence="8 10" key="1">
    <citation type="submission" date="2020-05" db="EMBL/GenBank/DDBJ databases">
        <title>Characterization of novel class B3 metallo-beta-lactamase from novel Pseudomonas species.</title>
        <authorList>
            <person name="Yamada K."/>
            <person name="Aoki K."/>
            <person name="Ishii Y."/>
        </authorList>
    </citation>
    <scope>NUCLEOTIDE SEQUENCE [LARGE SCALE GENOMIC DNA]</scope>
    <source>
        <strain evidence="8 10">TUM18999</strain>
        <strain evidence="9 11">TUM20286</strain>
    </source>
</reference>
<dbReference type="EMBL" id="AP023189">
    <property type="protein sequence ID" value="BCG26696.1"/>
    <property type="molecule type" value="Genomic_DNA"/>
</dbReference>
<dbReference type="InterPro" id="IPR014284">
    <property type="entry name" value="RNA_pol_sigma-70_dom"/>
</dbReference>
<dbReference type="GO" id="GO:0003677">
    <property type="term" value="F:DNA binding"/>
    <property type="evidence" value="ECO:0007669"/>
    <property type="project" value="UniProtKB-KW"/>
</dbReference>
<dbReference type="PANTHER" id="PTHR43133">
    <property type="entry name" value="RNA POLYMERASE ECF-TYPE SIGMA FACTO"/>
    <property type="match status" value="1"/>
</dbReference>
<dbReference type="EMBL" id="BQKM01000001">
    <property type="protein sequence ID" value="GJN50568.1"/>
    <property type="molecule type" value="Genomic_DNA"/>
</dbReference>
<feature type="domain" description="RNA polymerase sigma factor 70 region 4 type 2" evidence="7">
    <location>
        <begin position="130"/>
        <end position="181"/>
    </location>
</feature>
<dbReference type="NCBIfam" id="TIGR02937">
    <property type="entry name" value="sigma70-ECF"/>
    <property type="match status" value="1"/>
</dbReference>
<dbReference type="InterPro" id="IPR007627">
    <property type="entry name" value="RNA_pol_sigma70_r2"/>
</dbReference>
<dbReference type="Pfam" id="PF04542">
    <property type="entry name" value="Sigma70_r2"/>
    <property type="match status" value="1"/>
</dbReference>
<dbReference type="Proteomes" id="UP000509383">
    <property type="component" value="Chromosome"/>
</dbReference>
<dbReference type="Proteomes" id="UP001054892">
    <property type="component" value="Unassembled WGS sequence"/>
</dbReference>
<dbReference type="SUPFAM" id="SSF88946">
    <property type="entry name" value="Sigma2 domain of RNA polymerase sigma factors"/>
    <property type="match status" value="1"/>
</dbReference>
<keyword evidence="2" id="KW-0805">Transcription regulation</keyword>
<keyword evidence="5" id="KW-0804">Transcription</keyword>
<organism evidence="8 10">
    <name type="scientific">Pseudomonas tohonis</name>
    <dbReference type="NCBI Taxonomy" id="2725477"/>
    <lineage>
        <taxon>Bacteria</taxon>
        <taxon>Pseudomonadati</taxon>
        <taxon>Pseudomonadota</taxon>
        <taxon>Gammaproteobacteria</taxon>
        <taxon>Pseudomonadales</taxon>
        <taxon>Pseudomonadaceae</taxon>
        <taxon>Pseudomonas</taxon>
    </lineage>
</organism>
<evidence type="ECO:0000313" key="11">
    <source>
        <dbReference type="Proteomes" id="UP001054892"/>
    </source>
</evidence>
<evidence type="ECO:0000259" key="6">
    <source>
        <dbReference type="Pfam" id="PF04542"/>
    </source>
</evidence>
<protein>
    <recommendedName>
        <fullName evidence="12">Sigma-70 family RNA polymerase sigma factor</fullName>
    </recommendedName>
</protein>
<dbReference type="InterPro" id="IPR013325">
    <property type="entry name" value="RNA_pol_sigma_r2"/>
</dbReference>
<dbReference type="Pfam" id="PF08281">
    <property type="entry name" value="Sigma70_r4_2"/>
    <property type="match status" value="1"/>
</dbReference>
<dbReference type="InterPro" id="IPR039425">
    <property type="entry name" value="RNA_pol_sigma-70-like"/>
</dbReference>
<evidence type="ECO:0000313" key="10">
    <source>
        <dbReference type="Proteomes" id="UP000509383"/>
    </source>
</evidence>
<keyword evidence="3" id="KW-0731">Sigma factor</keyword>